<accession>A0ABR2FXN7</accession>
<keyword evidence="3" id="KW-1185">Reference proteome</keyword>
<evidence type="ECO:0000313" key="3">
    <source>
        <dbReference type="Proteomes" id="UP001472677"/>
    </source>
</evidence>
<reference evidence="2 3" key="1">
    <citation type="journal article" date="2024" name="G3 (Bethesda)">
        <title>Genome assembly of Hibiscus sabdariffa L. provides insights into metabolisms of medicinal natural products.</title>
        <authorList>
            <person name="Kim T."/>
        </authorList>
    </citation>
    <scope>NUCLEOTIDE SEQUENCE [LARGE SCALE GENOMIC DNA]</scope>
    <source>
        <strain evidence="2">TK-2024</strain>
        <tissue evidence="2">Old leaves</tissue>
    </source>
</reference>
<organism evidence="2 3">
    <name type="scientific">Hibiscus sabdariffa</name>
    <name type="common">roselle</name>
    <dbReference type="NCBI Taxonomy" id="183260"/>
    <lineage>
        <taxon>Eukaryota</taxon>
        <taxon>Viridiplantae</taxon>
        <taxon>Streptophyta</taxon>
        <taxon>Embryophyta</taxon>
        <taxon>Tracheophyta</taxon>
        <taxon>Spermatophyta</taxon>
        <taxon>Magnoliopsida</taxon>
        <taxon>eudicotyledons</taxon>
        <taxon>Gunneridae</taxon>
        <taxon>Pentapetalae</taxon>
        <taxon>rosids</taxon>
        <taxon>malvids</taxon>
        <taxon>Malvales</taxon>
        <taxon>Malvaceae</taxon>
        <taxon>Malvoideae</taxon>
        <taxon>Hibiscus</taxon>
    </lineage>
</organism>
<proteinExistence type="predicted"/>
<sequence>METELASRRTSNRGSTTNDRPELQWRSKVSSRGGGGSDGDNGACHNGVVIENGKWTVKDGGGKSRLSLTQSFSLI</sequence>
<evidence type="ECO:0000313" key="2">
    <source>
        <dbReference type="EMBL" id="KAK8589020.1"/>
    </source>
</evidence>
<comment type="caution">
    <text evidence="2">The sequence shown here is derived from an EMBL/GenBank/DDBJ whole genome shotgun (WGS) entry which is preliminary data.</text>
</comment>
<evidence type="ECO:0000256" key="1">
    <source>
        <dbReference type="SAM" id="MobiDB-lite"/>
    </source>
</evidence>
<feature type="compositionally biased region" description="Polar residues" evidence="1">
    <location>
        <begin position="8"/>
        <end position="18"/>
    </location>
</feature>
<dbReference type="Proteomes" id="UP001472677">
    <property type="component" value="Unassembled WGS sequence"/>
</dbReference>
<dbReference type="EMBL" id="JBBPBM010000004">
    <property type="protein sequence ID" value="KAK8589020.1"/>
    <property type="molecule type" value="Genomic_DNA"/>
</dbReference>
<gene>
    <name evidence="2" type="ORF">V6N12_023429</name>
</gene>
<name>A0ABR2FXN7_9ROSI</name>
<protein>
    <submittedName>
        <fullName evidence="2">Uncharacterized protein</fullName>
    </submittedName>
</protein>
<feature type="region of interest" description="Disordered" evidence="1">
    <location>
        <begin position="1"/>
        <end position="46"/>
    </location>
</feature>